<name>A0A931B686_9ACTN</name>
<dbReference type="AlphaFoldDB" id="A0A931B686"/>
<dbReference type="PANTHER" id="PTHR43236">
    <property type="entry name" value="ANTITOXIN HIGA1"/>
    <property type="match status" value="1"/>
</dbReference>
<dbReference type="InterPro" id="IPR001387">
    <property type="entry name" value="Cro/C1-type_HTH"/>
</dbReference>
<accession>A0A931B686</accession>
<gene>
    <name evidence="4" type="ORF">I2501_24515</name>
</gene>
<dbReference type="Gene3D" id="1.10.260.40">
    <property type="entry name" value="lambda repressor-like DNA-binding domains"/>
    <property type="match status" value="1"/>
</dbReference>
<reference evidence="4" key="1">
    <citation type="submission" date="2020-11" db="EMBL/GenBank/DDBJ databases">
        <title>Isolation and identification of active actinomycetes.</title>
        <authorList>
            <person name="Yu B."/>
        </authorList>
    </citation>
    <scope>NUCLEOTIDE SEQUENCE</scope>
    <source>
        <strain evidence="4">NEAU-YB345</strain>
    </source>
</reference>
<dbReference type="PANTHER" id="PTHR43236:SF1">
    <property type="entry name" value="BLL7220 PROTEIN"/>
    <property type="match status" value="1"/>
</dbReference>
<dbReference type="InterPro" id="IPR010982">
    <property type="entry name" value="Lambda_DNA-bd_dom_sf"/>
</dbReference>
<evidence type="ECO:0000256" key="2">
    <source>
        <dbReference type="SAM" id="MobiDB-lite"/>
    </source>
</evidence>
<evidence type="ECO:0000256" key="1">
    <source>
        <dbReference type="ARBA" id="ARBA00007227"/>
    </source>
</evidence>
<organism evidence="4 5">
    <name type="scientific">Streptacidiphilus fuscans</name>
    <dbReference type="NCBI Taxonomy" id="2789292"/>
    <lineage>
        <taxon>Bacteria</taxon>
        <taxon>Bacillati</taxon>
        <taxon>Actinomycetota</taxon>
        <taxon>Actinomycetes</taxon>
        <taxon>Kitasatosporales</taxon>
        <taxon>Streptomycetaceae</taxon>
        <taxon>Streptacidiphilus</taxon>
    </lineage>
</organism>
<dbReference type="Proteomes" id="UP000657385">
    <property type="component" value="Unassembled WGS sequence"/>
</dbReference>
<evidence type="ECO:0000259" key="3">
    <source>
        <dbReference type="Pfam" id="PF06114"/>
    </source>
</evidence>
<protein>
    <submittedName>
        <fullName evidence="4">ImmA/IrrE family metallo-endopeptidase</fullName>
    </submittedName>
</protein>
<dbReference type="InterPro" id="IPR052345">
    <property type="entry name" value="Rad_response_metalloprotease"/>
</dbReference>
<dbReference type="GO" id="GO:0003677">
    <property type="term" value="F:DNA binding"/>
    <property type="evidence" value="ECO:0007669"/>
    <property type="project" value="InterPro"/>
</dbReference>
<evidence type="ECO:0000313" key="4">
    <source>
        <dbReference type="EMBL" id="MBF9071184.1"/>
    </source>
</evidence>
<dbReference type="SUPFAM" id="SSF47413">
    <property type="entry name" value="lambda repressor-like DNA-binding domains"/>
    <property type="match status" value="1"/>
</dbReference>
<comment type="similarity">
    <text evidence="1">Belongs to the short-chain fatty acyl-CoA assimilation regulator (ScfR) family.</text>
</comment>
<dbReference type="Pfam" id="PF06114">
    <property type="entry name" value="Peptidase_M78"/>
    <property type="match status" value="1"/>
</dbReference>
<feature type="region of interest" description="Disordered" evidence="2">
    <location>
        <begin position="369"/>
        <end position="394"/>
    </location>
</feature>
<dbReference type="EMBL" id="JADPRT010000011">
    <property type="protein sequence ID" value="MBF9071184.1"/>
    <property type="molecule type" value="Genomic_DNA"/>
</dbReference>
<feature type="compositionally biased region" description="Basic and acidic residues" evidence="2">
    <location>
        <begin position="374"/>
        <end position="388"/>
    </location>
</feature>
<comment type="caution">
    <text evidence="4">The sequence shown here is derived from an EMBL/GenBank/DDBJ whole genome shotgun (WGS) entry which is preliminary data.</text>
</comment>
<proteinExistence type="inferred from homology"/>
<dbReference type="CDD" id="cd00093">
    <property type="entry name" value="HTH_XRE"/>
    <property type="match status" value="1"/>
</dbReference>
<keyword evidence="5" id="KW-1185">Reference proteome</keyword>
<dbReference type="InterPro" id="IPR010359">
    <property type="entry name" value="IrrE_HExxH"/>
</dbReference>
<sequence>MTAARLSHAAFAARVGITPDKLSKSLNGVRRFSSTDLAVIAEAGSVTVDWLLTGRQPSRAGVAGRGDAAAHSSSLNDIAERFTTAYEVLELLGRAPEMPTLPELGPGDPDDQGEQLAATVRAWLERSPGEPPATDLALLPTGELLSVIERAFGVDFAVVELPGPVDGFSWQQEGGPRLALARRDDRWTRQRFTLAHELGHLLAGDAAEPLTESPVAPGRQAEPDEVRANAFAAALLMPEADIRRFVSEAGSGTASDSGSDSGSGSGSGPGVDFAALVVEFRVSPSALAARLRRLGLIDASEQARLRRRTTAECHLAVGAMDAYLREAALAEAERPPARLAEGLYLAFRSGEMTLRPLAALLGVEPEELEDELLQDDRPQDGAVERDGGELVYQP</sequence>
<feature type="domain" description="IrrE N-terminal-like" evidence="3">
    <location>
        <begin position="165"/>
        <end position="291"/>
    </location>
</feature>
<dbReference type="Gene3D" id="1.10.10.2910">
    <property type="match status" value="1"/>
</dbReference>
<evidence type="ECO:0000313" key="5">
    <source>
        <dbReference type="Proteomes" id="UP000657385"/>
    </source>
</evidence>